<organism evidence="1 2">
    <name type="scientific">Klenkia soli</name>
    <dbReference type="NCBI Taxonomy" id="1052260"/>
    <lineage>
        <taxon>Bacteria</taxon>
        <taxon>Bacillati</taxon>
        <taxon>Actinomycetota</taxon>
        <taxon>Actinomycetes</taxon>
        <taxon>Geodermatophilales</taxon>
        <taxon>Geodermatophilaceae</taxon>
        <taxon>Klenkia</taxon>
    </lineage>
</organism>
<evidence type="ECO:0000313" key="2">
    <source>
        <dbReference type="Proteomes" id="UP000199088"/>
    </source>
</evidence>
<keyword evidence="1" id="KW-0255">Endonuclease</keyword>
<keyword evidence="2" id="KW-1185">Reference proteome</keyword>
<proteinExistence type="predicted"/>
<dbReference type="RefSeq" id="WP_242654145.1">
    <property type="nucleotide sequence ID" value="NZ_FNIR01000011.1"/>
</dbReference>
<dbReference type="AlphaFoldDB" id="A0A1H0QYS4"/>
<evidence type="ECO:0000313" key="1">
    <source>
        <dbReference type="EMBL" id="SDP22463.1"/>
    </source>
</evidence>
<keyword evidence="1" id="KW-0378">Hydrolase</keyword>
<dbReference type="Proteomes" id="UP000199088">
    <property type="component" value="Unassembled WGS sequence"/>
</dbReference>
<keyword evidence="1" id="KW-0540">Nuclease</keyword>
<dbReference type="Gene3D" id="3.40.960.10">
    <property type="entry name" value="VSR Endonuclease"/>
    <property type="match status" value="1"/>
</dbReference>
<dbReference type="SUPFAM" id="SSF52980">
    <property type="entry name" value="Restriction endonuclease-like"/>
    <property type="match status" value="1"/>
</dbReference>
<dbReference type="GO" id="GO:0004519">
    <property type="term" value="F:endonuclease activity"/>
    <property type="evidence" value="ECO:0007669"/>
    <property type="project" value="UniProtKB-KW"/>
</dbReference>
<gene>
    <name evidence="1" type="ORF">SAMN05660199_03404</name>
</gene>
<sequence>MLDEPFRGADAVRAGWLTTDVLRGPRVRVLLRGVHVAADVPEDPLLRSRAALVRWPDAVVTGSSALQIWRLPVPDRDQDLLELTRPPGTHPVRAAGCRVRRAVLHPDDVVSGLGLRFLSADAAALEVLGRLSLDEGVTFADRWTSSGSLRLDALRAAAAGRTGRGCARAREALDLADGLAESPPETWLRLLVLRSGLPAPVAQFVVRQAGGRFVARVDFAWPERRVALEYDGAWHGEPGQLARDRRRLDALADAGWRVTFATAADRRDPTALLTRLARLLG</sequence>
<name>A0A1H0QYS4_9ACTN</name>
<dbReference type="InterPro" id="IPR011335">
    <property type="entry name" value="Restrct_endonuc-II-like"/>
</dbReference>
<dbReference type="EMBL" id="FNIR01000011">
    <property type="protein sequence ID" value="SDP22463.1"/>
    <property type="molecule type" value="Genomic_DNA"/>
</dbReference>
<protein>
    <submittedName>
        <fullName evidence="1">T/G mismatch-specific endonuclease</fullName>
    </submittedName>
</protein>
<dbReference type="STRING" id="1052260.SAMN05660199_03404"/>
<reference evidence="2" key="1">
    <citation type="submission" date="2016-10" db="EMBL/GenBank/DDBJ databases">
        <authorList>
            <person name="Varghese N."/>
            <person name="Submissions S."/>
        </authorList>
    </citation>
    <scope>NUCLEOTIDE SEQUENCE [LARGE SCALE GENOMIC DNA]</scope>
    <source>
        <strain evidence="2">DSM 45843</strain>
    </source>
</reference>
<accession>A0A1H0QYS4</accession>